<reference evidence="1" key="1">
    <citation type="journal article" date="2007" name="PLoS Biol.">
        <title>Rate of evolution in brain-expressed genes in humans and other primates.</title>
        <authorList>
            <person name="Wang H.-Y."/>
            <person name="Chien H.-C."/>
            <person name="Osada N."/>
            <person name="Hashimoto K."/>
            <person name="Sugano S."/>
            <person name="Gojobori T."/>
            <person name="Chou C.-K."/>
            <person name="Tsai S.-F."/>
            <person name="Wu C.-I."/>
            <person name="Shen C.-K.J."/>
        </authorList>
    </citation>
    <scope>NUCLEOTIDE SEQUENCE</scope>
</reference>
<proteinExistence type="evidence at transcript level"/>
<name>I7GDQ6_MACFA</name>
<dbReference type="AlphaFoldDB" id="I7GDQ6"/>
<accession>I7GDQ6</accession>
<evidence type="ECO:0000313" key="1">
    <source>
        <dbReference type="EMBL" id="BAE90675.1"/>
    </source>
</evidence>
<organism evidence="1">
    <name type="scientific">Macaca fascicularis</name>
    <name type="common">Crab-eating macaque</name>
    <name type="synonym">Cynomolgus monkey</name>
    <dbReference type="NCBI Taxonomy" id="9541"/>
    <lineage>
        <taxon>Eukaryota</taxon>
        <taxon>Metazoa</taxon>
        <taxon>Chordata</taxon>
        <taxon>Craniata</taxon>
        <taxon>Vertebrata</taxon>
        <taxon>Euteleostomi</taxon>
        <taxon>Mammalia</taxon>
        <taxon>Eutheria</taxon>
        <taxon>Euarchontoglires</taxon>
        <taxon>Primates</taxon>
        <taxon>Haplorrhini</taxon>
        <taxon>Catarrhini</taxon>
        <taxon>Cercopithecidae</taxon>
        <taxon>Cercopithecinae</taxon>
        <taxon>Macaca</taxon>
    </lineage>
</organism>
<protein>
    <submittedName>
        <fullName evidence="1">Macaca fascicularis brain cDNA clone: QflA-23420, similar to human hairy/enhancer-of-split related with YRPW motif 2(HEY2), mRNA, RefSeq: NM_012259.1</fullName>
    </submittedName>
</protein>
<sequence length="34" mass="3935">MVVTVGIGVHAYTLTKLIYIFFWGVCQKNVRTYI</sequence>
<dbReference type="EMBL" id="AB173613">
    <property type="protein sequence ID" value="BAE90675.1"/>
    <property type="molecule type" value="mRNA"/>
</dbReference>